<keyword evidence="2" id="KW-1185">Reference proteome</keyword>
<accession>A0AA40EKT2</accession>
<sequence>MQRFGIRMASTATPKPWRFAPLGNPAAPADGPTRKLEGIVFDVDGTLWQVTFSSL</sequence>
<protein>
    <submittedName>
        <fullName evidence="1">Uncharacterized protein</fullName>
    </submittedName>
</protein>
<evidence type="ECO:0000313" key="1">
    <source>
        <dbReference type="EMBL" id="KAK0741161.1"/>
    </source>
</evidence>
<organism evidence="1 2">
    <name type="scientific">Schizothecium vesticola</name>
    <dbReference type="NCBI Taxonomy" id="314040"/>
    <lineage>
        <taxon>Eukaryota</taxon>
        <taxon>Fungi</taxon>
        <taxon>Dikarya</taxon>
        <taxon>Ascomycota</taxon>
        <taxon>Pezizomycotina</taxon>
        <taxon>Sordariomycetes</taxon>
        <taxon>Sordariomycetidae</taxon>
        <taxon>Sordariales</taxon>
        <taxon>Schizotheciaceae</taxon>
        <taxon>Schizothecium</taxon>
    </lineage>
</organism>
<proteinExistence type="predicted"/>
<comment type="caution">
    <text evidence="1">The sequence shown here is derived from an EMBL/GenBank/DDBJ whole genome shotgun (WGS) entry which is preliminary data.</text>
</comment>
<reference evidence="1" key="1">
    <citation type="submission" date="2023-06" db="EMBL/GenBank/DDBJ databases">
        <title>Genome-scale phylogeny and comparative genomics of the fungal order Sordariales.</title>
        <authorList>
            <consortium name="Lawrence Berkeley National Laboratory"/>
            <person name="Hensen N."/>
            <person name="Bonometti L."/>
            <person name="Westerberg I."/>
            <person name="Brannstrom I.O."/>
            <person name="Guillou S."/>
            <person name="Cros-Aarteil S."/>
            <person name="Calhoun S."/>
            <person name="Haridas S."/>
            <person name="Kuo A."/>
            <person name="Mondo S."/>
            <person name="Pangilinan J."/>
            <person name="Riley R."/>
            <person name="LaButti K."/>
            <person name="Andreopoulos B."/>
            <person name="Lipzen A."/>
            <person name="Chen C."/>
            <person name="Yanf M."/>
            <person name="Daum C."/>
            <person name="Ng V."/>
            <person name="Clum A."/>
            <person name="Steindorff A."/>
            <person name="Ohm R."/>
            <person name="Martin F."/>
            <person name="Silar P."/>
            <person name="Natvig D."/>
            <person name="Lalanne C."/>
            <person name="Gautier V."/>
            <person name="Ament-velasquez S.L."/>
            <person name="Kruys A."/>
            <person name="Hutchinson M.I."/>
            <person name="Powell A.J."/>
            <person name="Barry K."/>
            <person name="Miller A.N."/>
            <person name="Grigoriev I.V."/>
            <person name="Debuchy R."/>
            <person name="Gladieux P."/>
            <person name="Thoren M.H."/>
            <person name="Johannesson H."/>
        </authorList>
    </citation>
    <scope>NUCLEOTIDE SEQUENCE</scope>
    <source>
        <strain evidence="1">SMH3187-1</strain>
    </source>
</reference>
<dbReference type="EMBL" id="JAUKUD010000006">
    <property type="protein sequence ID" value="KAK0741161.1"/>
    <property type="molecule type" value="Genomic_DNA"/>
</dbReference>
<name>A0AA40EKT2_9PEZI</name>
<dbReference type="Proteomes" id="UP001172155">
    <property type="component" value="Unassembled WGS sequence"/>
</dbReference>
<evidence type="ECO:0000313" key="2">
    <source>
        <dbReference type="Proteomes" id="UP001172155"/>
    </source>
</evidence>
<gene>
    <name evidence="1" type="ORF">B0T18DRAFT_419570</name>
</gene>
<dbReference type="AlphaFoldDB" id="A0AA40EKT2"/>